<feature type="region of interest" description="Disordered" evidence="1">
    <location>
        <begin position="1"/>
        <end position="198"/>
    </location>
</feature>
<sequence length="1077" mass="112572">MESAPPLPSPSAFPALPLHPHPHSPPSPPSNSDHADTQEQSTPAPATATTLSYARASKSNLPPTTAPEGISLPPQPHKHTTNERPQRVRPEGYASEKPKGPIKPSSSNHPRNRNNHPRRQSNSAPPPPTTTTATTTAKRPRTVPGMPASMLPAPVANKKAKHKSQPPPTNGDDPTAATMIPAVGKKRRQTLRKTLPPTASKLSALAASFDFVPRAGAPSLPAPPILAPSTTKTAQQQQHDDDTASVPPSSSSNGTLVADDDNGDRQQQQHVDAKVDDKDEKEDGNVDRSAEEAEIPAAQNGNADKDNDNDNDNAAAMIRETVASAGAQGDEFRSESLTTADARGGAVEVTDGTEPGLQSASAKKPVSAGSAPEPERQPTKEEEARDAAVKEELIAAVEEEGSVKKKKEQQRSLAGFLDEAFVAATDGGFAPLDLPVTSNDSVSQEEKGDAMVASSAQQEEVKVTTIPGAVDASPVADLSWREKKGWWSPKTSDQFDDSTAARSASTTPPPPAAAGPAAVEPAQSQGISKDEILLRFPPWKPTTTNNGDDEKKGDQTPVKEMVKPEEVKPLADFLPSAFVAAQPPSNESAASTTPEEEEEEQTVTPKEEEAAAGGVEKKSQQQQQQSGSALSSFLSNSFSATGPPTPLEAPVTITVGEDEDEVPLNAEAIVAEPPLSDILDVDAIGEDGKVVVDQPHAEEKKTAASTTTTTTKEQTEKKEKKKHGWWSPDYVSPEQSATTSSDAHQTGTGLVDDKLVQETVGTAGAQGDEFRAESYSNADRAGVAQLEPASASAQSVPASSASSPSSSKLEQPEEEQENGTAAKESVVEQAEPERSRTPIGQFLGQAFTARSPSESVQEQQRDNEIGTTSGEKDQTSPTSTEASGSSSATSTPRASAVSEMAPTASSSSSSQAPPRRRRSSSSSSSSSPSPPPSPRRTSSHGQDNDDDDDQSPHPHKAADEAPSLTLAIASAWHTAPWSRKIWAVLASVAINVGLPFINGVMLGFGELFARNVLGVRLGWPLASSASQGSQQRANTGSVGLRAAGAGGNPNIGREVPGHAGAKTATEAVVEGARELAE</sequence>
<accession>A0A9P6VZ85</accession>
<dbReference type="OrthoDB" id="5529571at2759"/>
<feature type="compositionally biased region" description="Polar residues" evidence="1">
    <location>
        <begin position="848"/>
        <end position="858"/>
    </location>
</feature>
<dbReference type="PANTHER" id="PTHR28241">
    <property type="entry name" value="MITOCHONDRIAL IMPORT PROTEIN 1"/>
    <property type="match status" value="1"/>
</dbReference>
<feature type="compositionally biased region" description="Basic and acidic residues" evidence="1">
    <location>
        <begin position="689"/>
        <end position="702"/>
    </location>
</feature>
<feature type="compositionally biased region" description="Basic and acidic residues" evidence="1">
    <location>
        <begin position="859"/>
        <end position="874"/>
    </location>
</feature>
<proteinExistence type="predicted"/>
<feature type="region of interest" description="Disordered" evidence="1">
    <location>
        <begin position="429"/>
        <end position="660"/>
    </location>
</feature>
<evidence type="ECO:0000313" key="2">
    <source>
        <dbReference type="EMBL" id="KAG0658096.1"/>
    </source>
</evidence>
<dbReference type="GO" id="GO:0005741">
    <property type="term" value="C:mitochondrial outer membrane"/>
    <property type="evidence" value="ECO:0007669"/>
    <property type="project" value="InterPro"/>
</dbReference>
<feature type="compositionally biased region" description="Polar residues" evidence="1">
    <location>
        <begin position="733"/>
        <end position="748"/>
    </location>
</feature>
<feature type="compositionally biased region" description="Basic and acidic residues" evidence="1">
    <location>
        <begin position="950"/>
        <end position="959"/>
    </location>
</feature>
<dbReference type="Pfam" id="PF08219">
    <property type="entry name" value="TOM13"/>
    <property type="match status" value="1"/>
</dbReference>
<dbReference type="GO" id="GO:0070096">
    <property type="term" value="P:mitochondrial outer membrane translocase complex assembly"/>
    <property type="evidence" value="ECO:0007669"/>
    <property type="project" value="TreeGrafter"/>
</dbReference>
<feature type="compositionally biased region" description="Basic residues" evidence="1">
    <location>
        <begin position="110"/>
        <end position="119"/>
    </location>
</feature>
<dbReference type="AlphaFoldDB" id="A0A9P6VZ85"/>
<keyword evidence="3" id="KW-1185">Reference proteome</keyword>
<feature type="compositionally biased region" description="Basic and acidic residues" evidence="1">
    <location>
        <begin position="271"/>
        <end position="291"/>
    </location>
</feature>
<evidence type="ECO:0008006" key="4">
    <source>
        <dbReference type="Google" id="ProtNLM"/>
    </source>
</evidence>
<feature type="region of interest" description="Disordered" evidence="1">
    <location>
        <begin position="214"/>
        <end position="390"/>
    </location>
</feature>
<feature type="region of interest" description="Disordered" evidence="1">
    <location>
        <begin position="689"/>
        <end position="959"/>
    </location>
</feature>
<feature type="compositionally biased region" description="Polar residues" evidence="1">
    <location>
        <begin position="246"/>
        <end position="255"/>
    </location>
</feature>
<feature type="compositionally biased region" description="Basic and acidic residues" evidence="1">
    <location>
        <begin position="80"/>
        <end position="99"/>
    </location>
</feature>
<comment type="caution">
    <text evidence="2">The sequence shown here is derived from an EMBL/GenBank/DDBJ whole genome shotgun (WGS) entry which is preliminary data.</text>
</comment>
<reference evidence="2 3" key="1">
    <citation type="submission" date="2020-11" db="EMBL/GenBank/DDBJ databases">
        <title>Kefir isolates.</title>
        <authorList>
            <person name="Marcisauskas S."/>
            <person name="Kim Y."/>
            <person name="Blasche S."/>
        </authorList>
    </citation>
    <scope>NUCLEOTIDE SEQUENCE [LARGE SCALE GENOMIC DNA]</scope>
    <source>
        <strain evidence="2 3">KR</strain>
    </source>
</reference>
<dbReference type="PANTHER" id="PTHR28241:SF1">
    <property type="entry name" value="MITOCHONDRIAL IMPORT PROTEIN 1"/>
    <property type="match status" value="1"/>
</dbReference>
<evidence type="ECO:0000256" key="1">
    <source>
        <dbReference type="SAM" id="MobiDB-lite"/>
    </source>
</evidence>
<feature type="compositionally biased region" description="Low complexity" evidence="1">
    <location>
        <begin position="787"/>
        <end position="809"/>
    </location>
</feature>
<feature type="compositionally biased region" description="Low complexity" evidence="1">
    <location>
        <begin position="620"/>
        <end position="640"/>
    </location>
</feature>
<feature type="compositionally biased region" description="Low complexity" evidence="1">
    <location>
        <begin position="227"/>
        <end position="237"/>
    </location>
</feature>
<protein>
    <recommendedName>
        <fullName evidence="4">Proteophosphoglycan ppg4</fullName>
    </recommendedName>
</protein>
<dbReference type="InterPro" id="IPR013262">
    <property type="entry name" value="OMP_MIM1/TOM13_mt"/>
</dbReference>
<dbReference type="EMBL" id="PUHQ01000071">
    <property type="protein sequence ID" value="KAG0658096.1"/>
    <property type="molecule type" value="Genomic_DNA"/>
</dbReference>
<feature type="compositionally biased region" description="Low complexity" evidence="1">
    <location>
        <begin position="703"/>
        <end position="712"/>
    </location>
</feature>
<name>A0A9P6VZ85_RHOMI</name>
<feature type="compositionally biased region" description="Low complexity" evidence="1">
    <location>
        <begin position="875"/>
        <end position="913"/>
    </location>
</feature>
<feature type="compositionally biased region" description="Basic and acidic residues" evidence="1">
    <location>
        <begin position="373"/>
        <end position="390"/>
    </location>
</feature>
<dbReference type="GO" id="GO:0045040">
    <property type="term" value="P:protein insertion into mitochondrial outer membrane"/>
    <property type="evidence" value="ECO:0007669"/>
    <property type="project" value="TreeGrafter"/>
</dbReference>
<feature type="compositionally biased region" description="Basic and acidic residues" evidence="1">
    <location>
        <begin position="605"/>
        <end position="619"/>
    </location>
</feature>
<organism evidence="2 3">
    <name type="scientific">Rhodotorula mucilaginosa</name>
    <name type="common">Yeast</name>
    <name type="synonym">Rhodotorula rubra</name>
    <dbReference type="NCBI Taxonomy" id="5537"/>
    <lineage>
        <taxon>Eukaryota</taxon>
        <taxon>Fungi</taxon>
        <taxon>Dikarya</taxon>
        <taxon>Basidiomycota</taxon>
        <taxon>Pucciniomycotina</taxon>
        <taxon>Microbotryomycetes</taxon>
        <taxon>Sporidiobolales</taxon>
        <taxon>Sporidiobolaceae</taxon>
        <taxon>Rhodotorula</taxon>
    </lineage>
</organism>
<gene>
    <name evidence="2" type="ORF">C6P46_006055</name>
</gene>
<evidence type="ECO:0000313" key="3">
    <source>
        <dbReference type="Proteomes" id="UP000777482"/>
    </source>
</evidence>
<dbReference type="Proteomes" id="UP000777482">
    <property type="component" value="Unassembled WGS sequence"/>
</dbReference>
<feature type="compositionally biased region" description="Basic and acidic residues" evidence="1">
    <location>
        <begin position="560"/>
        <end position="569"/>
    </location>
</feature>
<feature type="compositionally biased region" description="Pro residues" evidence="1">
    <location>
        <begin position="1"/>
        <end position="29"/>
    </location>
</feature>